<dbReference type="InterPro" id="IPR000618">
    <property type="entry name" value="Insect_cuticle"/>
</dbReference>
<dbReference type="VEuPathDB" id="VectorBase:LOC119161694"/>
<comment type="caution">
    <text evidence="3">The sequence shown here is derived from an EMBL/GenBank/DDBJ whole genome shotgun (WGS) entry which is preliminary data.</text>
</comment>
<evidence type="ECO:0000256" key="2">
    <source>
        <dbReference type="PROSITE-ProRule" id="PRU00497"/>
    </source>
</evidence>
<name>A0A9J6EHD0_RHIMP</name>
<dbReference type="PROSITE" id="PS51155">
    <property type="entry name" value="CHIT_BIND_RR_2"/>
    <property type="match status" value="1"/>
</dbReference>
<accession>A0A9J6EHD0</accession>
<dbReference type="GO" id="GO:0008010">
    <property type="term" value="F:structural constituent of chitin-based larval cuticle"/>
    <property type="evidence" value="ECO:0007669"/>
    <property type="project" value="TreeGrafter"/>
</dbReference>
<protein>
    <recommendedName>
        <fullName evidence="5">Cuticle protein</fullName>
    </recommendedName>
</protein>
<dbReference type="GO" id="GO:0062129">
    <property type="term" value="C:chitin-based extracellular matrix"/>
    <property type="evidence" value="ECO:0007669"/>
    <property type="project" value="TreeGrafter"/>
</dbReference>
<sequence length="272" mass="28038">MEKLMVAWSELLMRIAELDFALATEQEKTTAMRKRLKSTEDALAKVNKEAADGENGRAPATRTAKKNEQAVISFTLFAVMAKAGNIPGEYSGEAFGGHGAVGIGLGGGYAGRGYVAGGGGGYYGGGYRAYEDNRPRPYSFGYVAQALGGSSSRQEVGDGNGAVQGMYTITTAEGGQRKVKYTADAAGFRAVVDTNEPGTQSESPADVALRSSSPPAYVLAAKYGPTGSSYGGIRPRVVYDGVGALYGGGASGFYGGVGSRGVGLLSKHGGWH</sequence>
<dbReference type="Proteomes" id="UP000821866">
    <property type="component" value="Chromosome 2"/>
</dbReference>
<dbReference type="InterPro" id="IPR031311">
    <property type="entry name" value="CHIT_BIND_RR_consensus"/>
</dbReference>
<organism evidence="3 4">
    <name type="scientific">Rhipicephalus microplus</name>
    <name type="common">Cattle tick</name>
    <name type="synonym">Boophilus microplus</name>
    <dbReference type="NCBI Taxonomy" id="6941"/>
    <lineage>
        <taxon>Eukaryota</taxon>
        <taxon>Metazoa</taxon>
        <taxon>Ecdysozoa</taxon>
        <taxon>Arthropoda</taxon>
        <taxon>Chelicerata</taxon>
        <taxon>Arachnida</taxon>
        <taxon>Acari</taxon>
        <taxon>Parasitiformes</taxon>
        <taxon>Ixodida</taxon>
        <taxon>Ixodoidea</taxon>
        <taxon>Ixodidae</taxon>
        <taxon>Rhipicephalinae</taxon>
        <taxon>Rhipicephalus</taxon>
        <taxon>Boophilus</taxon>
    </lineage>
</organism>
<dbReference type="EMBL" id="JABSTU010000004">
    <property type="protein sequence ID" value="KAH8033790.1"/>
    <property type="molecule type" value="Genomic_DNA"/>
</dbReference>
<dbReference type="PANTHER" id="PTHR10380:SF235">
    <property type="entry name" value="CUTICULAR PROTEIN 73D, ISOFORM B"/>
    <property type="match status" value="1"/>
</dbReference>
<dbReference type="InterPro" id="IPR050468">
    <property type="entry name" value="Cuticle_Struct_Prot"/>
</dbReference>
<dbReference type="PROSITE" id="PS00233">
    <property type="entry name" value="CHIT_BIND_RR_1"/>
    <property type="match status" value="1"/>
</dbReference>
<proteinExistence type="predicted"/>
<keyword evidence="4" id="KW-1185">Reference proteome</keyword>
<keyword evidence="1 2" id="KW-0193">Cuticle</keyword>
<reference evidence="3" key="2">
    <citation type="submission" date="2021-09" db="EMBL/GenBank/DDBJ databases">
        <authorList>
            <person name="Jia N."/>
            <person name="Wang J."/>
            <person name="Shi W."/>
            <person name="Du L."/>
            <person name="Sun Y."/>
            <person name="Zhan W."/>
            <person name="Jiang J."/>
            <person name="Wang Q."/>
            <person name="Zhang B."/>
            <person name="Ji P."/>
            <person name="Sakyi L.B."/>
            <person name="Cui X."/>
            <person name="Yuan T."/>
            <person name="Jiang B."/>
            <person name="Yang W."/>
            <person name="Lam T.T.-Y."/>
            <person name="Chang Q."/>
            <person name="Ding S."/>
            <person name="Wang X."/>
            <person name="Zhu J."/>
            <person name="Ruan X."/>
            <person name="Zhao L."/>
            <person name="Wei J."/>
            <person name="Que T."/>
            <person name="Du C."/>
            <person name="Cheng J."/>
            <person name="Dai P."/>
            <person name="Han X."/>
            <person name="Huang E."/>
            <person name="Gao Y."/>
            <person name="Liu J."/>
            <person name="Shao H."/>
            <person name="Ye R."/>
            <person name="Li L."/>
            <person name="Wei W."/>
            <person name="Wang X."/>
            <person name="Wang C."/>
            <person name="Huo Q."/>
            <person name="Li W."/>
            <person name="Guo W."/>
            <person name="Chen H."/>
            <person name="Chen S."/>
            <person name="Zhou L."/>
            <person name="Zhou L."/>
            <person name="Ni X."/>
            <person name="Tian J."/>
            <person name="Zhou Y."/>
            <person name="Sheng Y."/>
            <person name="Liu T."/>
            <person name="Pan Y."/>
            <person name="Xia L."/>
            <person name="Li J."/>
            <person name="Zhao F."/>
            <person name="Cao W."/>
        </authorList>
    </citation>
    <scope>NUCLEOTIDE SEQUENCE</scope>
    <source>
        <strain evidence="3">Rmic-2018</strain>
        <tissue evidence="3">Larvae</tissue>
    </source>
</reference>
<dbReference type="PANTHER" id="PTHR10380">
    <property type="entry name" value="CUTICLE PROTEIN"/>
    <property type="match status" value="1"/>
</dbReference>
<gene>
    <name evidence="3" type="ORF">HPB51_016245</name>
</gene>
<dbReference type="Pfam" id="PF00379">
    <property type="entry name" value="Chitin_bind_4"/>
    <property type="match status" value="1"/>
</dbReference>
<dbReference type="AlphaFoldDB" id="A0A9J6EHD0"/>
<evidence type="ECO:0000313" key="4">
    <source>
        <dbReference type="Proteomes" id="UP000821866"/>
    </source>
</evidence>
<evidence type="ECO:0000313" key="3">
    <source>
        <dbReference type="EMBL" id="KAH8033790.1"/>
    </source>
</evidence>
<evidence type="ECO:0000256" key="1">
    <source>
        <dbReference type="ARBA" id="ARBA00022460"/>
    </source>
</evidence>
<reference evidence="3" key="1">
    <citation type="journal article" date="2020" name="Cell">
        <title>Large-Scale Comparative Analyses of Tick Genomes Elucidate Their Genetic Diversity and Vector Capacities.</title>
        <authorList>
            <consortium name="Tick Genome and Microbiome Consortium (TIGMIC)"/>
            <person name="Jia N."/>
            <person name="Wang J."/>
            <person name="Shi W."/>
            <person name="Du L."/>
            <person name="Sun Y."/>
            <person name="Zhan W."/>
            <person name="Jiang J.F."/>
            <person name="Wang Q."/>
            <person name="Zhang B."/>
            <person name="Ji P."/>
            <person name="Bell-Sakyi L."/>
            <person name="Cui X.M."/>
            <person name="Yuan T.T."/>
            <person name="Jiang B.G."/>
            <person name="Yang W.F."/>
            <person name="Lam T.T."/>
            <person name="Chang Q.C."/>
            <person name="Ding S.J."/>
            <person name="Wang X.J."/>
            <person name="Zhu J.G."/>
            <person name="Ruan X.D."/>
            <person name="Zhao L."/>
            <person name="Wei J.T."/>
            <person name="Ye R.Z."/>
            <person name="Que T.C."/>
            <person name="Du C.H."/>
            <person name="Zhou Y.H."/>
            <person name="Cheng J.X."/>
            <person name="Dai P.F."/>
            <person name="Guo W.B."/>
            <person name="Han X.H."/>
            <person name="Huang E.J."/>
            <person name="Li L.F."/>
            <person name="Wei W."/>
            <person name="Gao Y.C."/>
            <person name="Liu J.Z."/>
            <person name="Shao H.Z."/>
            <person name="Wang X."/>
            <person name="Wang C.C."/>
            <person name="Yang T.C."/>
            <person name="Huo Q.B."/>
            <person name="Li W."/>
            <person name="Chen H.Y."/>
            <person name="Chen S.E."/>
            <person name="Zhou L.G."/>
            <person name="Ni X.B."/>
            <person name="Tian J.H."/>
            <person name="Sheng Y."/>
            <person name="Liu T."/>
            <person name="Pan Y.S."/>
            <person name="Xia L.Y."/>
            <person name="Li J."/>
            <person name="Zhao F."/>
            <person name="Cao W.C."/>
        </authorList>
    </citation>
    <scope>NUCLEOTIDE SEQUENCE</scope>
    <source>
        <strain evidence="3">Rmic-2018</strain>
    </source>
</reference>
<evidence type="ECO:0008006" key="5">
    <source>
        <dbReference type="Google" id="ProtNLM"/>
    </source>
</evidence>